<protein>
    <recommendedName>
        <fullName evidence="5">DUF3558 domain-containing protein</fullName>
    </recommendedName>
</protein>
<feature type="transmembrane region" description="Helical" evidence="2">
    <location>
        <begin position="37"/>
        <end position="58"/>
    </location>
</feature>
<evidence type="ECO:0008006" key="5">
    <source>
        <dbReference type="Google" id="ProtNLM"/>
    </source>
</evidence>
<feature type="compositionally biased region" description="Low complexity" evidence="1">
    <location>
        <begin position="1"/>
        <end position="10"/>
    </location>
</feature>
<dbReference type="RefSeq" id="WP_091293819.1">
    <property type="nucleotide sequence ID" value="NZ_FNON01000006.1"/>
</dbReference>
<organism evidence="3 4">
    <name type="scientific">Amycolatopsis xylanica</name>
    <dbReference type="NCBI Taxonomy" id="589385"/>
    <lineage>
        <taxon>Bacteria</taxon>
        <taxon>Bacillati</taxon>
        <taxon>Actinomycetota</taxon>
        <taxon>Actinomycetes</taxon>
        <taxon>Pseudonocardiales</taxon>
        <taxon>Pseudonocardiaceae</taxon>
        <taxon>Amycolatopsis</taxon>
    </lineage>
</organism>
<evidence type="ECO:0000256" key="1">
    <source>
        <dbReference type="SAM" id="MobiDB-lite"/>
    </source>
</evidence>
<keyword evidence="4" id="KW-1185">Reference proteome</keyword>
<reference evidence="3 4" key="1">
    <citation type="submission" date="2016-10" db="EMBL/GenBank/DDBJ databases">
        <authorList>
            <person name="de Groot N.N."/>
        </authorList>
    </citation>
    <scope>NUCLEOTIDE SEQUENCE [LARGE SCALE GENOMIC DNA]</scope>
    <source>
        <strain evidence="3 4">CPCC 202699</strain>
    </source>
</reference>
<evidence type="ECO:0000313" key="3">
    <source>
        <dbReference type="EMBL" id="SDY67244.1"/>
    </source>
</evidence>
<dbReference type="Proteomes" id="UP000199515">
    <property type="component" value="Unassembled WGS sequence"/>
</dbReference>
<dbReference type="OrthoDB" id="3687320at2"/>
<evidence type="ECO:0000313" key="4">
    <source>
        <dbReference type="Proteomes" id="UP000199515"/>
    </source>
</evidence>
<dbReference type="EMBL" id="FNON01000006">
    <property type="protein sequence ID" value="SDY67244.1"/>
    <property type="molecule type" value="Genomic_DNA"/>
</dbReference>
<dbReference type="STRING" id="589385.SAMN05421504_106334"/>
<keyword evidence="2" id="KW-0472">Membrane</keyword>
<dbReference type="AlphaFoldDB" id="A0A1H3LTA4"/>
<gene>
    <name evidence="3" type="ORF">SAMN05421504_106334</name>
</gene>
<keyword evidence="2" id="KW-1133">Transmembrane helix</keyword>
<accession>A0A1H3LTA4</accession>
<feature type="compositionally biased region" description="Low complexity" evidence="1">
    <location>
        <begin position="18"/>
        <end position="28"/>
    </location>
</feature>
<keyword evidence="2" id="KW-0812">Transmembrane</keyword>
<proteinExistence type="predicted"/>
<evidence type="ECO:0000256" key="2">
    <source>
        <dbReference type="SAM" id="Phobius"/>
    </source>
</evidence>
<name>A0A1H3LTA4_9PSEU</name>
<sequence>MSYPPQQQPGWGPPQQQPWPGYGYQQQRPPKKKRTGLWISLSIVFVLLAAGIPLGLFAKDYFASVGVAANSPSPRGECMVKTEGLLERLYTPTPTGPSEEASVGIGENAGKRYGCSWRPMKSEHIHDRQLSVIVFKYPRPELAQGDFKLKVSPYKKQLTIPGIGDDSILESLDTDSSFSGAELMFVRGTYYVDIIYKGWDKTFFSTEPIPSDESVAAVKDVANDLLIERVR</sequence>
<feature type="region of interest" description="Disordered" evidence="1">
    <location>
        <begin position="1"/>
        <end position="28"/>
    </location>
</feature>